<proteinExistence type="predicted"/>
<dbReference type="InterPro" id="IPR000056">
    <property type="entry name" value="Ribul_P_3_epim-like"/>
</dbReference>
<evidence type="ECO:0000313" key="4">
    <source>
        <dbReference type="Proteomes" id="UP000235682"/>
    </source>
</evidence>
<evidence type="ECO:0000313" key="3">
    <source>
        <dbReference type="EMBL" id="PMC58975.1"/>
    </source>
</evidence>
<gene>
    <name evidence="3" type="ORF">CJ205_01335</name>
</gene>
<dbReference type="SUPFAM" id="SSF51366">
    <property type="entry name" value="Ribulose-phoshate binding barrel"/>
    <property type="match status" value="1"/>
</dbReference>
<dbReference type="EMBL" id="PNHE01000003">
    <property type="protein sequence ID" value="PMC58975.1"/>
    <property type="molecule type" value="Genomic_DNA"/>
</dbReference>
<dbReference type="EC" id="5.1.3.1" evidence="3"/>
<reference evidence="3 4" key="1">
    <citation type="submission" date="2017-09" db="EMBL/GenBank/DDBJ databases">
        <title>Bacterial strain isolated from the female urinary microbiota.</title>
        <authorList>
            <person name="Thomas-White K."/>
            <person name="Kumar N."/>
            <person name="Forster S."/>
            <person name="Putonti C."/>
            <person name="Lawley T."/>
            <person name="Wolfe A.J."/>
        </authorList>
    </citation>
    <scope>NUCLEOTIDE SEQUENCE [LARGE SCALE GENOMIC DNA]</scope>
    <source>
        <strain evidence="3 4">UMB0852</strain>
    </source>
</reference>
<dbReference type="PANTHER" id="PTHR11749">
    <property type="entry name" value="RIBULOSE-5-PHOSPHATE-3-EPIMERASE"/>
    <property type="match status" value="1"/>
</dbReference>
<dbReference type="Gene3D" id="3.20.20.70">
    <property type="entry name" value="Aldolase class I"/>
    <property type="match status" value="1"/>
</dbReference>
<dbReference type="Pfam" id="PF00834">
    <property type="entry name" value="Ribul_P_3_epim"/>
    <property type="match status" value="1"/>
</dbReference>
<dbReference type="GO" id="GO:0046872">
    <property type="term" value="F:metal ion binding"/>
    <property type="evidence" value="ECO:0007669"/>
    <property type="project" value="UniProtKB-KW"/>
</dbReference>
<dbReference type="Proteomes" id="UP000235682">
    <property type="component" value="Unassembled WGS sequence"/>
</dbReference>
<accession>A0A2N6SPH2</accession>
<keyword evidence="1" id="KW-0479">Metal-binding</keyword>
<name>A0A2N6SPH2_9LACT</name>
<dbReference type="CDD" id="cd00429">
    <property type="entry name" value="RPE"/>
    <property type="match status" value="1"/>
</dbReference>
<keyword evidence="4" id="KW-1185">Reference proteome</keyword>
<dbReference type="InterPro" id="IPR011060">
    <property type="entry name" value="RibuloseP-bd_barrel"/>
</dbReference>
<keyword evidence="2 3" id="KW-0413">Isomerase</keyword>
<dbReference type="RefSeq" id="WP_102233287.1">
    <property type="nucleotide sequence ID" value="NZ_PNHE01000003.1"/>
</dbReference>
<dbReference type="AlphaFoldDB" id="A0A2N6SPH2"/>
<evidence type="ECO:0000256" key="2">
    <source>
        <dbReference type="ARBA" id="ARBA00023235"/>
    </source>
</evidence>
<evidence type="ECO:0000256" key="1">
    <source>
        <dbReference type="ARBA" id="ARBA00022723"/>
    </source>
</evidence>
<protein>
    <submittedName>
        <fullName evidence="3">Ribulose-phosphate 3-epimerase</fullName>
        <ecNumber evidence="3">5.1.3.1</ecNumber>
    </submittedName>
</protein>
<comment type="caution">
    <text evidence="3">The sequence shown here is derived from an EMBL/GenBank/DDBJ whole genome shotgun (WGS) entry which is preliminary data.</text>
</comment>
<dbReference type="NCBIfam" id="NF004076">
    <property type="entry name" value="PRK05581.1-4"/>
    <property type="match status" value="1"/>
</dbReference>
<dbReference type="GO" id="GO:0005975">
    <property type="term" value="P:carbohydrate metabolic process"/>
    <property type="evidence" value="ECO:0007669"/>
    <property type="project" value="InterPro"/>
</dbReference>
<dbReference type="InterPro" id="IPR013785">
    <property type="entry name" value="Aldolase_TIM"/>
</dbReference>
<organism evidence="3 4">
    <name type="scientific">Dolosicoccus paucivorans</name>
    <dbReference type="NCBI Taxonomy" id="84521"/>
    <lineage>
        <taxon>Bacteria</taxon>
        <taxon>Bacillati</taxon>
        <taxon>Bacillota</taxon>
        <taxon>Bacilli</taxon>
        <taxon>Lactobacillales</taxon>
        <taxon>Aerococcaceae</taxon>
        <taxon>Dolosicoccus</taxon>
    </lineage>
</organism>
<sequence length="217" mass="24249">MEISPSLLNSKIHEFEKNVTLLDKHNIQEIHIDVMDGCFVKDQANGPKLIKDIRPLTNLHFDIHLMINQPELKIQNYLNVGANNISFHIEATNDATFVADQIKSAQIEVGVALSPSTPVHALDSILSYVDRVLVMTANPGRPEGHFYKETINKIAELNSIRKTKDMNFIIQADGKIDDNAAELLSKNGCDNIVVGGFIYSFSDPEVQIEKLKKSILK</sequence>
<dbReference type="GO" id="GO:0004750">
    <property type="term" value="F:D-ribulose-phosphate 3-epimerase activity"/>
    <property type="evidence" value="ECO:0007669"/>
    <property type="project" value="UniProtKB-EC"/>
</dbReference>